<feature type="signal peptide" evidence="1">
    <location>
        <begin position="1"/>
        <end position="21"/>
    </location>
</feature>
<proteinExistence type="predicted"/>
<evidence type="ECO:0000313" key="4">
    <source>
        <dbReference type="Proteomes" id="UP001295444"/>
    </source>
</evidence>
<evidence type="ECO:0000259" key="2">
    <source>
        <dbReference type="PROSITE" id="PS51841"/>
    </source>
</evidence>
<dbReference type="PANTHER" id="PTHR37397:SF1">
    <property type="entry name" value="LTD DOMAIN-CONTAINING PROTEIN"/>
    <property type="match status" value="1"/>
</dbReference>
<gene>
    <name evidence="3" type="ORF">PECUL_23A032481</name>
</gene>
<protein>
    <submittedName>
        <fullName evidence="3">Glycerol-3-phosphate dehydrogenase</fullName>
    </submittedName>
</protein>
<dbReference type="AlphaFoldDB" id="A0AAD1SQB3"/>
<reference evidence="3" key="1">
    <citation type="submission" date="2022-03" db="EMBL/GenBank/DDBJ databases">
        <authorList>
            <person name="Alioto T."/>
            <person name="Alioto T."/>
            <person name="Gomez Garrido J."/>
        </authorList>
    </citation>
    <scope>NUCLEOTIDE SEQUENCE</scope>
</reference>
<accession>A0AAD1SQB3</accession>
<feature type="domain" description="LTD" evidence="2">
    <location>
        <begin position="507"/>
        <end position="638"/>
    </location>
</feature>
<dbReference type="EMBL" id="OW240918">
    <property type="protein sequence ID" value="CAH2307655.1"/>
    <property type="molecule type" value="Genomic_DNA"/>
</dbReference>
<dbReference type="InterPro" id="IPR036415">
    <property type="entry name" value="Lamin_tail_dom_sf"/>
</dbReference>
<dbReference type="Proteomes" id="UP001295444">
    <property type="component" value="Chromosome 07"/>
</dbReference>
<organism evidence="3 4">
    <name type="scientific">Pelobates cultripes</name>
    <name type="common">Western spadefoot toad</name>
    <dbReference type="NCBI Taxonomy" id="61616"/>
    <lineage>
        <taxon>Eukaryota</taxon>
        <taxon>Metazoa</taxon>
        <taxon>Chordata</taxon>
        <taxon>Craniata</taxon>
        <taxon>Vertebrata</taxon>
        <taxon>Euteleostomi</taxon>
        <taxon>Amphibia</taxon>
        <taxon>Batrachia</taxon>
        <taxon>Anura</taxon>
        <taxon>Pelobatoidea</taxon>
        <taxon>Pelobatidae</taxon>
        <taxon>Pelobates</taxon>
    </lineage>
</organism>
<feature type="chain" id="PRO_5042076509" evidence="1">
    <location>
        <begin position="22"/>
        <end position="1026"/>
    </location>
</feature>
<keyword evidence="4" id="KW-1185">Reference proteome</keyword>
<dbReference type="PROSITE" id="PS51841">
    <property type="entry name" value="LTD"/>
    <property type="match status" value="2"/>
</dbReference>
<feature type="domain" description="LTD" evidence="2">
    <location>
        <begin position="23"/>
        <end position="169"/>
    </location>
</feature>
<dbReference type="PANTHER" id="PTHR37397">
    <property type="entry name" value="SI:CH211-183D21.1"/>
    <property type="match status" value="1"/>
</dbReference>
<sequence length="1026" mass="111997">MVEIGLTQFLVLLGTLIFAESQNLIKNTKEQKSGGRLIISEVNADNPGLDTTEFVELFHTSRQNVSLDGYTLVFYNGKTNMAYKVLNLTGLSTDNRGFFLIGSLMVNPRPSIIVPSNTIQNGPDAIALYFGDGTYRENMKVTNKSLEDALVHKAKPTEQADVLQNILTPGIEAFLEDASFHSADESIGRCMEMDGQWTFRMTHVSPASENYCKGYPAVVINEVSSPYAQDLYVEIRGPPSAHLSDLVLAFIRGEDQELYHTADISGHTNKMGFYLLENENASNRAQQTLPESVRLFRKGGGAVALYLGKKSGNLLNTRFPTSGLVDAVVYGDYEDMGPHPLQDLTMGDPIIYWHSGDVNISASRCNATTGGPAFFMLRGNSPGQTNDCPSENKPRNFSICFRVPDCSLPRGDLITLMLLHGLVDSLQVLSPGSLPADIFTDPSFTCQSGVITLHVKQNSSITLRDGDLSNVLEQFVTSGTTIAVGVNATVLPSCQASYATTLLPDVSTTSPPDSKSPAVIISEINPNTPGAAEDTEFVELHNPLNFSVSLAGYWLVFYNGKNNLAYYTLDLKGYRIDKRGYFLVGSAKVSPKPNVAMPYNTLQNGADAVALYYRPGKGYKKNMEVTADGLVDAVVYVSQVGDDAERLLKDLTPGQEAVHENERFHEDDESLSRCNGLVPLSLSSFQVTRITPLADNDCTTIRPSLHPQMTSSSVVTSGTPVSLMISEVGVLTGSEPYNFIELKGRPGTRVHGITLVLYDMDGKVYDRFGLEGFLGLNGFYVISLNATSEQRLPSLSRPSTFSPEALALYTGSPESFPVGSGLTQRGLLDAVVYSWESSSSSELLRDLGQESITLYGEQRLFSVSRCPHILDFHNPLLLPVPQPSPGSANLCPFSSSPFQLDLCIKDSNTNCSGWEQVKQQTLDGLKVTLSASIEQDCSCFSPPAYIQDLKVRCAKSRLSISGEALTFHKDQHLIQTWNTNLLNQPFTLHDRSFGSLTGCSAQGNGMILFDIENVFLLPCQYIMSPL</sequence>
<dbReference type="SUPFAM" id="SSF74853">
    <property type="entry name" value="Lamin A/C globular tail domain"/>
    <property type="match status" value="2"/>
</dbReference>
<dbReference type="InterPro" id="IPR001322">
    <property type="entry name" value="Lamin_tail_dom"/>
</dbReference>
<name>A0AAD1SQB3_PELCU</name>
<dbReference type="Pfam" id="PF00932">
    <property type="entry name" value="LTD"/>
    <property type="match status" value="2"/>
</dbReference>
<evidence type="ECO:0000256" key="1">
    <source>
        <dbReference type="SAM" id="SignalP"/>
    </source>
</evidence>
<keyword evidence="1" id="KW-0732">Signal</keyword>
<evidence type="ECO:0000313" key="3">
    <source>
        <dbReference type="EMBL" id="CAH2307655.1"/>
    </source>
</evidence>